<dbReference type="EMBL" id="MVBO01000001">
    <property type="protein sequence ID" value="OZJ06862.1"/>
    <property type="molecule type" value="Genomic_DNA"/>
</dbReference>
<accession>A0A261Y8C2</accession>
<evidence type="ECO:0000256" key="1">
    <source>
        <dbReference type="SAM" id="Coils"/>
    </source>
</evidence>
<feature type="region of interest" description="Disordered" evidence="2">
    <location>
        <begin position="159"/>
        <end position="182"/>
    </location>
</feature>
<keyword evidence="4" id="KW-1185">Reference proteome</keyword>
<reference evidence="3 4" key="1">
    <citation type="journal article" date="2017" name="Mycologia">
        <title>Bifiguratus adelaidae, gen. et sp. nov., a new member of Mucoromycotina in endophytic and soil-dwelling habitats.</title>
        <authorList>
            <person name="Torres-Cruz T.J."/>
            <person name="Billingsley Tobias T.L."/>
            <person name="Almatruk M."/>
            <person name="Hesse C."/>
            <person name="Kuske C.R."/>
            <person name="Desiro A."/>
            <person name="Benucci G.M."/>
            <person name="Bonito G."/>
            <person name="Stajich J.E."/>
            <person name="Dunlap C."/>
            <person name="Arnold A.E."/>
            <person name="Porras-Alfaro A."/>
        </authorList>
    </citation>
    <scope>NUCLEOTIDE SEQUENCE [LARGE SCALE GENOMIC DNA]</scope>
    <source>
        <strain evidence="3 4">AZ0501</strain>
    </source>
</reference>
<organism evidence="3 4">
    <name type="scientific">Bifiguratus adelaidae</name>
    <dbReference type="NCBI Taxonomy" id="1938954"/>
    <lineage>
        <taxon>Eukaryota</taxon>
        <taxon>Fungi</taxon>
        <taxon>Fungi incertae sedis</taxon>
        <taxon>Mucoromycota</taxon>
        <taxon>Mucoromycotina</taxon>
        <taxon>Endogonomycetes</taxon>
        <taxon>Endogonales</taxon>
        <taxon>Endogonales incertae sedis</taxon>
        <taxon>Bifiguratus</taxon>
    </lineage>
</organism>
<feature type="compositionally biased region" description="Polar residues" evidence="2">
    <location>
        <begin position="168"/>
        <end position="182"/>
    </location>
</feature>
<feature type="coiled-coil region" evidence="1">
    <location>
        <begin position="73"/>
        <end position="128"/>
    </location>
</feature>
<sequence length="209" mass="22851">MKRSISLTTTSTGVPAIVPRTKSPPRARSPLGQLARHSPLFASAFDHDDTSSEATSVPELQLEELAVFGELEYVEIRKRMSELENTSAKLAEENALLKRVIDQQLEQIQQLNETCSDLNQSIVVLKTAVSVQDHALSESQSRLSLLNDTNAVVEDDVQPKTPADIPRMSSSESTLNCPANHSGMSAAEIHTKHLKTYKASQASKVTEQS</sequence>
<evidence type="ECO:0000313" key="4">
    <source>
        <dbReference type="Proteomes" id="UP000242875"/>
    </source>
</evidence>
<dbReference type="Proteomes" id="UP000242875">
    <property type="component" value="Unassembled WGS sequence"/>
</dbReference>
<evidence type="ECO:0000313" key="3">
    <source>
        <dbReference type="EMBL" id="OZJ06862.1"/>
    </source>
</evidence>
<evidence type="ECO:0000256" key="2">
    <source>
        <dbReference type="SAM" id="MobiDB-lite"/>
    </source>
</evidence>
<gene>
    <name evidence="3" type="ORF">BZG36_00215</name>
</gene>
<name>A0A261Y8C2_9FUNG</name>
<dbReference type="AlphaFoldDB" id="A0A261Y8C2"/>
<feature type="compositionally biased region" description="Polar residues" evidence="2">
    <location>
        <begin position="1"/>
        <end position="13"/>
    </location>
</feature>
<proteinExistence type="predicted"/>
<feature type="region of interest" description="Disordered" evidence="2">
    <location>
        <begin position="1"/>
        <end position="32"/>
    </location>
</feature>
<comment type="caution">
    <text evidence="3">The sequence shown here is derived from an EMBL/GenBank/DDBJ whole genome shotgun (WGS) entry which is preliminary data.</text>
</comment>
<protein>
    <submittedName>
        <fullName evidence="3">Uncharacterized protein</fullName>
    </submittedName>
</protein>
<keyword evidence="1" id="KW-0175">Coiled coil</keyword>